<dbReference type="AlphaFoldDB" id="A7SXG3"/>
<dbReference type="InParanoid" id="A7SXG3"/>
<name>A7SXG3_NEMVE</name>
<protein>
    <recommendedName>
        <fullName evidence="3">Helitron helicase-like domain-containing protein</fullName>
    </recommendedName>
</protein>
<gene>
    <name evidence="1" type="ORF">NEMVEDRAFT_v1g219020</name>
</gene>
<keyword evidence="2" id="KW-1185">Reference proteome</keyword>
<accession>A7SXG3</accession>
<dbReference type="EMBL" id="DS469887">
    <property type="protein sequence ID" value="EDO31603.1"/>
    <property type="molecule type" value="Genomic_DNA"/>
</dbReference>
<sequence>MATAKKWFLLEKKEKLDDLASKFRCIFAYHYLMNSTESTYKHFVELRATYLTENRQLNIPFEWTFPWAQWLRQSRDLSGKGPTGLAILETLNIIHILEQTVRGYLCGSNTNRWTDNVFTYNHIRNRCNVENFFYRIEFRGRGTAHVHLLVCLESLKQADYRLIRGDIPWLDAETAYVVNDLQPSQKDAFPECNERTSVKTDQNGEEMLSLYHPNDAFSQNLRAYISTILPFLKCKMDVQVSDKKSMVLRYVTSYISKFHDQQTSESLYSRYVTPAMAGFRHVSDLKPLEPEMVVTLPSFKPAWTNNPTKRYVPPRPSNVDESVLVTKYINRGQDIQDYSLLQWLRTHDTNKSVPTPYKRQTALVGVKYVSVFNPCFFFQYLLLNVPFKNISELRHPYHDTIPEQFKYYAAALALQPELWNDDVAIANLFRKQGNKEYYVDNVLSFLHSTRQMYHLWQQRCVDDQYKNILDHLRYWKPTPQILSTLNHRVIYRHKNVLDVDIKEALKMHPQSIVVTVSKRATARVNKIVFENFFLLSQSLGTMQLDNNDPPMHISKNMRVIITQNLDKSRGVVNGQTAIVHFRSQNKYNPCYRTRQSRQQCYF</sequence>
<evidence type="ECO:0000313" key="2">
    <source>
        <dbReference type="Proteomes" id="UP000001593"/>
    </source>
</evidence>
<evidence type="ECO:0000313" key="1">
    <source>
        <dbReference type="EMBL" id="EDO31603.1"/>
    </source>
</evidence>
<proteinExistence type="predicted"/>
<dbReference type="OMA" id="TINHRRE"/>
<organism evidence="1 2">
    <name type="scientific">Nematostella vectensis</name>
    <name type="common">Starlet sea anemone</name>
    <dbReference type="NCBI Taxonomy" id="45351"/>
    <lineage>
        <taxon>Eukaryota</taxon>
        <taxon>Metazoa</taxon>
        <taxon>Cnidaria</taxon>
        <taxon>Anthozoa</taxon>
        <taxon>Hexacorallia</taxon>
        <taxon>Actiniaria</taxon>
        <taxon>Edwardsiidae</taxon>
        <taxon>Nematostella</taxon>
    </lineage>
</organism>
<evidence type="ECO:0008006" key="3">
    <source>
        <dbReference type="Google" id="ProtNLM"/>
    </source>
</evidence>
<dbReference type="HOGENOM" id="CLU_453661_0_0_1"/>
<reference evidence="1 2" key="1">
    <citation type="journal article" date="2007" name="Science">
        <title>Sea anemone genome reveals ancestral eumetazoan gene repertoire and genomic organization.</title>
        <authorList>
            <person name="Putnam N.H."/>
            <person name="Srivastava M."/>
            <person name="Hellsten U."/>
            <person name="Dirks B."/>
            <person name="Chapman J."/>
            <person name="Salamov A."/>
            <person name="Terry A."/>
            <person name="Shapiro H."/>
            <person name="Lindquist E."/>
            <person name="Kapitonov V.V."/>
            <person name="Jurka J."/>
            <person name="Genikhovich G."/>
            <person name="Grigoriev I.V."/>
            <person name="Lucas S.M."/>
            <person name="Steele R.E."/>
            <person name="Finnerty J.R."/>
            <person name="Technau U."/>
            <person name="Martindale M.Q."/>
            <person name="Rokhsar D.S."/>
        </authorList>
    </citation>
    <scope>NUCLEOTIDE SEQUENCE [LARGE SCALE GENOMIC DNA]</scope>
    <source>
        <strain evidence="2">CH2 X CH6</strain>
    </source>
</reference>
<dbReference type="Proteomes" id="UP000001593">
    <property type="component" value="Unassembled WGS sequence"/>
</dbReference>